<dbReference type="SUPFAM" id="SSF48350">
    <property type="entry name" value="GTPase activation domain, GAP"/>
    <property type="match status" value="1"/>
</dbReference>
<dbReference type="Pfam" id="PF00620">
    <property type="entry name" value="RhoGAP"/>
    <property type="match status" value="1"/>
</dbReference>
<feature type="chain" id="PRO_5015149867" evidence="2">
    <location>
        <begin position="19"/>
        <end position="482"/>
    </location>
</feature>
<organism evidence="4 5">
    <name type="scientific">Planoprotostelium fungivorum</name>
    <dbReference type="NCBI Taxonomy" id="1890364"/>
    <lineage>
        <taxon>Eukaryota</taxon>
        <taxon>Amoebozoa</taxon>
        <taxon>Evosea</taxon>
        <taxon>Variosea</taxon>
        <taxon>Cavosteliida</taxon>
        <taxon>Cavosteliaceae</taxon>
        <taxon>Planoprotostelium</taxon>
    </lineage>
</organism>
<feature type="signal peptide" evidence="2">
    <location>
        <begin position="1"/>
        <end position="18"/>
    </location>
</feature>
<name>A0A2P6NWN5_9EUKA</name>
<feature type="region of interest" description="Disordered" evidence="1">
    <location>
        <begin position="308"/>
        <end position="345"/>
    </location>
</feature>
<dbReference type="Proteomes" id="UP000241769">
    <property type="component" value="Unassembled WGS sequence"/>
</dbReference>
<dbReference type="SMART" id="SM00324">
    <property type="entry name" value="RhoGAP"/>
    <property type="match status" value="1"/>
</dbReference>
<feature type="region of interest" description="Disordered" evidence="1">
    <location>
        <begin position="373"/>
        <end position="419"/>
    </location>
</feature>
<dbReference type="PANTHER" id="PTHR45808">
    <property type="entry name" value="RHO GTPASE-ACTIVATING PROTEIN 68F"/>
    <property type="match status" value="1"/>
</dbReference>
<accession>A0A2P6NWN5</accession>
<feature type="domain" description="Rho-GAP" evidence="3">
    <location>
        <begin position="111"/>
        <end position="297"/>
    </location>
</feature>
<gene>
    <name evidence="4" type="ORF">PROFUN_03283</name>
</gene>
<evidence type="ECO:0000256" key="2">
    <source>
        <dbReference type="SAM" id="SignalP"/>
    </source>
</evidence>
<dbReference type="AlphaFoldDB" id="A0A2P6NWN5"/>
<dbReference type="Gene3D" id="1.10.555.10">
    <property type="entry name" value="Rho GTPase activation protein"/>
    <property type="match status" value="1"/>
</dbReference>
<dbReference type="InterPro" id="IPR008936">
    <property type="entry name" value="Rho_GTPase_activation_prot"/>
</dbReference>
<dbReference type="EMBL" id="MDYQ01000011">
    <property type="protein sequence ID" value="PRP88369.1"/>
    <property type="molecule type" value="Genomic_DNA"/>
</dbReference>
<evidence type="ECO:0000313" key="5">
    <source>
        <dbReference type="Proteomes" id="UP000241769"/>
    </source>
</evidence>
<protein>
    <submittedName>
        <fullName evidence="4">Rho GTPase-activating protein 8 isoform 2</fullName>
    </submittedName>
</protein>
<proteinExistence type="predicted"/>
<dbReference type="GO" id="GO:0005737">
    <property type="term" value="C:cytoplasm"/>
    <property type="evidence" value="ECO:0007669"/>
    <property type="project" value="TreeGrafter"/>
</dbReference>
<dbReference type="GO" id="GO:0007264">
    <property type="term" value="P:small GTPase-mediated signal transduction"/>
    <property type="evidence" value="ECO:0007669"/>
    <property type="project" value="TreeGrafter"/>
</dbReference>
<keyword evidence="2" id="KW-0732">Signal</keyword>
<evidence type="ECO:0000256" key="1">
    <source>
        <dbReference type="SAM" id="MobiDB-lite"/>
    </source>
</evidence>
<reference evidence="4 5" key="1">
    <citation type="journal article" date="2018" name="Genome Biol. Evol.">
        <title>Multiple Roots of Fruiting Body Formation in Amoebozoa.</title>
        <authorList>
            <person name="Hillmann F."/>
            <person name="Forbes G."/>
            <person name="Novohradska S."/>
            <person name="Ferling I."/>
            <person name="Riege K."/>
            <person name="Groth M."/>
            <person name="Westermann M."/>
            <person name="Marz M."/>
            <person name="Spaller T."/>
            <person name="Winckler T."/>
            <person name="Schaap P."/>
            <person name="Glockner G."/>
        </authorList>
    </citation>
    <scope>NUCLEOTIDE SEQUENCE [LARGE SCALE GENOMIC DNA]</scope>
    <source>
        <strain evidence="4 5">Jena</strain>
    </source>
</reference>
<dbReference type="PROSITE" id="PS50238">
    <property type="entry name" value="RHOGAP"/>
    <property type="match status" value="1"/>
</dbReference>
<dbReference type="GO" id="GO:0005096">
    <property type="term" value="F:GTPase activator activity"/>
    <property type="evidence" value="ECO:0007669"/>
    <property type="project" value="TreeGrafter"/>
</dbReference>
<evidence type="ECO:0000259" key="3">
    <source>
        <dbReference type="PROSITE" id="PS50238"/>
    </source>
</evidence>
<dbReference type="PANTHER" id="PTHR45808:SF2">
    <property type="entry name" value="RHO GTPASE-ACTIVATING PROTEIN 68F"/>
    <property type="match status" value="1"/>
</dbReference>
<evidence type="ECO:0000313" key="4">
    <source>
        <dbReference type="EMBL" id="PRP88369.1"/>
    </source>
</evidence>
<comment type="caution">
    <text evidence="4">The sequence shown here is derived from an EMBL/GenBank/DDBJ whole genome shotgun (WGS) entry which is preliminary data.</text>
</comment>
<dbReference type="OrthoDB" id="10033734at2759"/>
<sequence length="482" mass="54818">MAFLFLLLPFRARQIRDAASSRASVVVFSGGALVSFYRSVKDRGSPSLLRRFWDQIKAIEHFSGNATHYKEHRAHSSPSFSPRSVPLTGRTVMEPVEYDHNYEYHNINFGIPLEVMMERPNQRIAPSIVKFLIRYINKNGLKTPQLFRTEIDMKAALALKDRYNRGELAEPSDPHVASFLLRLWLLELPEPLFTFNLYDEFMSIADESSKVIVQKLREILKKLPEHNNQCSQLLIMFLSRTVEMKLHNNINSKDLSWILGTTLFRPPTMAFSVKFLINQPRAALLTQHLIDHFDTIYGLDVAPMTPRTHRTFSTLSPTLSPNGGSNATTPTTSPRPHDNHTPLLKNTKHPAVSIRSTPVFETRWSDGDMQRMRTPAAPTSPQMEIFNETGPHTTPVRKDTRSLPTDLKPGHFWESPPLVPTPTSVEELIKTKAHSSLLLDQITKRVNELRSSNLEDNGFEKTGMTAKKVAAVKWCMDNIESL</sequence>
<dbReference type="InParanoid" id="A0A2P6NWN5"/>
<dbReference type="InterPro" id="IPR000198">
    <property type="entry name" value="RhoGAP_dom"/>
</dbReference>
<feature type="compositionally biased region" description="Polar residues" evidence="1">
    <location>
        <begin position="311"/>
        <end position="334"/>
    </location>
</feature>
<keyword evidence="5" id="KW-1185">Reference proteome</keyword>
<dbReference type="STRING" id="1890364.A0A2P6NWN5"/>